<proteinExistence type="predicted"/>
<dbReference type="Proteomes" id="UP000799437">
    <property type="component" value="Unassembled WGS sequence"/>
</dbReference>
<sequence length="333" mass="37557">MDNMSTPSMLETAAAKGSQVWGKASTCSRFLWLVGMSDSTAICQPSVNPTAPLLPALPQDVSAGKINQTKAQIRKANLHDLDRIALVATAGFSNSAVFKYERPYYGPATIMDTISSYKCWFYQQITDGDHIVLVIETGAVDREHKHENLAGDRAIETYYNQHPGHIPRIRETVIAGIASVKVPRCHNAHNKSSEYFTSTIPPIRFKRPTKSLRRDESQESIQIYNEVTKIKKSKIEGMMKLESLVVHPTYWKNRYATMLAKWCCDFADACDEELGVSAAPMSQNILENRFQFVSESVSLNRLTLEEDKATSRDRKTVEPFDLHIGIRARRNDR</sequence>
<dbReference type="EMBL" id="ML996568">
    <property type="protein sequence ID" value="KAF2760656.1"/>
    <property type="molecule type" value="Genomic_DNA"/>
</dbReference>
<dbReference type="Gene3D" id="3.40.630.30">
    <property type="match status" value="1"/>
</dbReference>
<name>A0A6A6WFI5_9PEZI</name>
<dbReference type="RefSeq" id="XP_033603107.1">
    <property type="nucleotide sequence ID" value="XM_033740543.1"/>
</dbReference>
<protein>
    <recommendedName>
        <fullName evidence="3">N-acetyltransferase domain-containing protein</fullName>
    </recommendedName>
</protein>
<reference evidence="1" key="1">
    <citation type="journal article" date="2020" name="Stud. Mycol.">
        <title>101 Dothideomycetes genomes: a test case for predicting lifestyles and emergence of pathogens.</title>
        <authorList>
            <person name="Haridas S."/>
            <person name="Albert R."/>
            <person name="Binder M."/>
            <person name="Bloem J."/>
            <person name="Labutti K."/>
            <person name="Salamov A."/>
            <person name="Andreopoulos B."/>
            <person name="Baker S."/>
            <person name="Barry K."/>
            <person name="Bills G."/>
            <person name="Bluhm B."/>
            <person name="Cannon C."/>
            <person name="Castanera R."/>
            <person name="Culley D."/>
            <person name="Daum C."/>
            <person name="Ezra D."/>
            <person name="Gonzalez J."/>
            <person name="Henrissat B."/>
            <person name="Kuo A."/>
            <person name="Liang C."/>
            <person name="Lipzen A."/>
            <person name="Lutzoni F."/>
            <person name="Magnuson J."/>
            <person name="Mondo S."/>
            <person name="Nolan M."/>
            <person name="Ohm R."/>
            <person name="Pangilinan J."/>
            <person name="Park H.-J."/>
            <person name="Ramirez L."/>
            <person name="Alfaro M."/>
            <person name="Sun H."/>
            <person name="Tritt A."/>
            <person name="Yoshinaga Y."/>
            <person name="Zwiers L.-H."/>
            <person name="Turgeon B."/>
            <person name="Goodwin S."/>
            <person name="Spatafora J."/>
            <person name="Crous P."/>
            <person name="Grigoriev I."/>
        </authorList>
    </citation>
    <scope>NUCLEOTIDE SEQUENCE</scope>
    <source>
        <strain evidence="1">CBS 121739</strain>
    </source>
</reference>
<dbReference type="SUPFAM" id="SSF55729">
    <property type="entry name" value="Acyl-CoA N-acyltransferases (Nat)"/>
    <property type="match status" value="1"/>
</dbReference>
<dbReference type="InterPro" id="IPR016181">
    <property type="entry name" value="Acyl_CoA_acyltransferase"/>
</dbReference>
<gene>
    <name evidence="1" type="ORF">EJ05DRAFT_292519</name>
</gene>
<organism evidence="1 2">
    <name type="scientific">Pseudovirgaria hyperparasitica</name>
    <dbReference type="NCBI Taxonomy" id="470096"/>
    <lineage>
        <taxon>Eukaryota</taxon>
        <taxon>Fungi</taxon>
        <taxon>Dikarya</taxon>
        <taxon>Ascomycota</taxon>
        <taxon>Pezizomycotina</taxon>
        <taxon>Dothideomycetes</taxon>
        <taxon>Dothideomycetes incertae sedis</taxon>
        <taxon>Acrospermales</taxon>
        <taxon>Acrospermaceae</taxon>
        <taxon>Pseudovirgaria</taxon>
    </lineage>
</organism>
<dbReference type="GeneID" id="54481597"/>
<evidence type="ECO:0008006" key="3">
    <source>
        <dbReference type="Google" id="ProtNLM"/>
    </source>
</evidence>
<dbReference type="OrthoDB" id="4738875at2759"/>
<accession>A0A6A6WFI5</accession>
<evidence type="ECO:0000313" key="2">
    <source>
        <dbReference type="Proteomes" id="UP000799437"/>
    </source>
</evidence>
<dbReference type="AlphaFoldDB" id="A0A6A6WFI5"/>
<keyword evidence="2" id="KW-1185">Reference proteome</keyword>
<evidence type="ECO:0000313" key="1">
    <source>
        <dbReference type="EMBL" id="KAF2760656.1"/>
    </source>
</evidence>